<evidence type="ECO:0000313" key="3">
    <source>
        <dbReference type="Proteomes" id="UP000188268"/>
    </source>
</evidence>
<dbReference type="EMBL" id="AWWV01009203">
    <property type="protein sequence ID" value="OMO87533.1"/>
    <property type="molecule type" value="Genomic_DNA"/>
</dbReference>
<proteinExistence type="predicted"/>
<dbReference type="Gramene" id="OMO87533">
    <property type="protein sequence ID" value="OMO87533"/>
    <property type="gene ID" value="CCACVL1_08950"/>
</dbReference>
<comment type="caution">
    <text evidence="2">The sequence shown here is derived from an EMBL/GenBank/DDBJ whole genome shotgun (WGS) entry which is preliminary data.</text>
</comment>
<name>A0A1R3IY91_COCAP</name>
<dbReference type="Proteomes" id="UP000188268">
    <property type="component" value="Unassembled WGS sequence"/>
</dbReference>
<dbReference type="AlphaFoldDB" id="A0A1R3IY91"/>
<feature type="region of interest" description="Disordered" evidence="1">
    <location>
        <begin position="1"/>
        <end position="30"/>
    </location>
</feature>
<keyword evidence="3" id="KW-1185">Reference proteome</keyword>
<evidence type="ECO:0000256" key="1">
    <source>
        <dbReference type="SAM" id="MobiDB-lite"/>
    </source>
</evidence>
<sequence>MACLTGLPGPPAGAPSTPSLLQPTTLRTTT</sequence>
<protein>
    <submittedName>
        <fullName evidence="2">Uncharacterized protein</fullName>
    </submittedName>
</protein>
<evidence type="ECO:0000313" key="2">
    <source>
        <dbReference type="EMBL" id="OMO87533.1"/>
    </source>
</evidence>
<reference evidence="2 3" key="1">
    <citation type="submission" date="2013-09" db="EMBL/GenBank/DDBJ databases">
        <title>Corchorus capsularis genome sequencing.</title>
        <authorList>
            <person name="Alam M."/>
            <person name="Haque M.S."/>
            <person name="Islam M.S."/>
            <person name="Emdad E.M."/>
            <person name="Islam M.M."/>
            <person name="Ahmed B."/>
            <person name="Halim A."/>
            <person name="Hossen Q.M.M."/>
            <person name="Hossain M.Z."/>
            <person name="Ahmed R."/>
            <person name="Khan M.M."/>
            <person name="Islam R."/>
            <person name="Rashid M.M."/>
            <person name="Khan S.A."/>
            <person name="Rahman M.S."/>
            <person name="Alam M."/>
        </authorList>
    </citation>
    <scope>NUCLEOTIDE SEQUENCE [LARGE SCALE GENOMIC DNA]</scope>
    <source>
        <strain evidence="3">cv. CVL-1</strain>
        <tissue evidence="2">Whole seedling</tissue>
    </source>
</reference>
<gene>
    <name evidence="2" type="ORF">CCACVL1_08950</name>
</gene>
<accession>A0A1R3IY91</accession>
<organism evidence="2 3">
    <name type="scientific">Corchorus capsularis</name>
    <name type="common">Jute</name>
    <dbReference type="NCBI Taxonomy" id="210143"/>
    <lineage>
        <taxon>Eukaryota</taxon>
        <taxon>Viridiplantae</taxon>
        <taxon>Streptophyta</taxon>
        <taxon>Embryophyta</taxon>
        <taxon>Tracheophyta</taxon>
        <taxon>Spermatophyta</taxon>
        <taxon>Magnoliopsida</taxon>
        <taxon>eudicotyledons</taxon>
        <taxon>Gunneridae</taxon>
        <taxon>Pentapetalae</taxon>
        <taxon>rosids</taxon>
        <taxon>malvids</taxon>
        <taxon>Malvales</taxon>
        <taxon>Malvaceae</taxon>
        <taxon>Grewioideae</taxon>
        <taxon>Apeibeae</taxon>
        <taxon>Corchorus</taxon>
    </lineage>
</organism>